<evidence type="ECO:0000313" key="4">
    <source>
        <dbReference type="EMBL" id="KAK3281216.1"/>
    </source>
</evidence>
<reference evidence="4 5" key="1">
    <citation type="journal article" date="2015" name="Genome Biol. Evol.">
        <title>Comparative Genomics of a Bacterivorous Green Alga Reveals Evolutionary Causalities and Consequences of Phago-Mixotrophic Mode of Nutrition.</title>
        <authorList>
            <person name="Burns J.A."/>
            <person name="Paasch A."/>
            <person name="Narechania A."/>
            <person name="Kim E."/>
        </authorList>
    </citation>
    <scope>NUCLEOTIDE SEQUENCE [LARGE SCALE GENOMIC DNA]</scope>
    <source>
        <strain evidence="4 5">PLY_AMNH</strain>
    </source>
</reference>
<organism evidence="4 5">
    <name type="scientific">Cymbomonas tetramitiformis</name>
    <dbReference type="NCBI Taxonomy" id="36881"/>
    <lineage>
        <taxon>Eukaryota</taxon>
        <taxon>Viridiplantae</taxon>
        <taxon>Chlorophyta</taxon>
        <taxon>Pyramimonadophyceae</taxon>
        <taxon>Pyramimonadales</taxon>
        <taxon>Pyramimonadaceae</taxon>
        <taxon>Cymbomonas</taxon>
    </lineage>
</organism>
<protein>
    <submittedName>
        <fullName evidence="4">Uncharacterized protein</fullName>
    </submittedName>
</protein>
<evidence type="ECO:0000256" key="2">
    <source>
        <dbReference type="ARBA" id="ARBA00022803"/>
    </source>
</evidence>
<keyword evidence="1" id="KW-0677">Repeat</keyword>
<dbReference type="PANTHER" id="PTHR44858:SF1">
    <property type="entry name" value="UDP-N-ACETYLGLUCOSAMINE--PEPTIDE N-ACETYLGLUCOSAMINYLTRANSFERASE SPINDLY-RELATED"/>
    <property type="match status" value="1"/>
</dbReference>
<feature type="repeat" description="TPR" evidence="3">
    <location>
        <begin position="65"/>
        <end position="98"/>
    </location>
</feature>
<keyword evidence="5" id="KW-1185">Reference proteome</keyword>
<sequence length="265" mass="29945">MPPKPIIVVKPLRRPNIQAEKQEEQRHRRMAREHYKAAWGLIENKDFEGAIDVLTLSIASWPTNATYLGLRGRCYFDMEEFLSALEDFNEALKLDPKRVTMHERQGLTFVALARFNDAIQSFNNASRLDPSAGEPIYERAKVRAILHQDAQALEDFTLAIKKLEEEKCGPVCEPHVERAQLKRRMGLHSEAILDLEIAHNLKQTDLNILNLLCEVQSPPPAQGRGRISHAWLTHERPHALQVPTGSCATHAPSYIHLAGLAHVPA</sequence>
<comment type="caution">
    <text evidence="4">The sequence shown here is derived from an EMBL/GenBank/DDBJ whole genome shotgun (WGS) entry which is preliminary data.</text>
</comment>
<dbReference type="InterPro" id="IPR050498">
    <property type="entry name" value="Ycf3"/>
</dbReference>
<name>A0AAE0GN68_9CHLO</name>
<evidence type="ECO:0000256" key="3">
    <source>
        <dbReference type="PROSITE-ProRule" id="PRU00339"/>
    </source>
</evidence>
<accession>A0AAE0GN68</accession>
<keyword evidence="2 3" id="KW-0802">TPR repeat</keyword>
<gene>
    <name evidence="4" type="ORF">CYMTET_10982</name>
</gene>
<evidence type="ECO:0000256" key="1">
    <source>
        <dbReference type="ARBA" id="ARBA00022737"/>
    </source>
</evidence>
<dbReference type="SUPFAM" id="SSF48452">
    <property type="entry name" value="TPR-like"/>
    <property type="match status" value="1"/>
</dbReference>
<evidence type="ECO:0000313" key="5">
    <source>
        <dbReference type="Proteomes" id="UP001190700"/>
    </source>
</evidence>
<feature type="repeat" description="TPR" evidence="3">
    <location>
        <begin position="99"/>
        <end position="132"/>
    </location>
</feature>
<proteinExistence type="predicted"/>
<dbReference type="Pfam" id="PF07719">
    <property type="entry name" value="TPR_2"/>
    <property type="match status" value="1"/>
</dbReference>
<dbReference type="SMART" id="SM00028">
    <property type="entry name" value="TPR"/>
    <property type="match status" value="5"/>
</dbReference>
<dbReference type="Gene3D" id="1.25.40.10">
    <property type="entry name" value="Tetratricopeptide repeat domain"/>
    <property type="match status" value="1"/>
</dbReference>
<dbReference type="AlphaFoldDB" id="A0AAE0GN68"/>
<dbReference type="Proteomes" id="UP001190700">
    <property type="component" value="Unassembled WGS sequence"/>
</dbReference>
<dbReference type="PROSITE" id="PS50005">
    <property type="entry name" value="TPR"/>
    <property type="match status" value="2"/>
</dbReference>
<dbReference type="InterPro" id="IPR019734">
    <property type="entry name" value="TPR_rpt"/>
</dbReference>
<dbReference type="InterPro" id="IPR011990">
    <property type="entry name" value="TPR-like_helical_dom_sf"/>
</dbReference>
<dbReference type="EMBL" id="LGRX02003952">
    <property type="protein sequence ID" value="KAK3281216.1"/>
    <property type="molecule type" value="Genomic_DNA"/>
</dbReference>
<dbReference type="PANTHER" id="PTHR44858">
    <property type="entry name" value="TETRATRICOPEPTIDE REPEAT PROTEIN 6"/>
    <property type="match status" value="1"/>
</dbReference>
<dbReference type="InterPro" id="IPR013105">
    <property type="entry name" value="TPR_2"/>
</dbReference>